<dbReference type="EMBL" id="RHIB01000003">
    <property type="protein sequence ID" value="RNA67111.1"/>
    <property type="molecule type" value="Genomic_DNA"/>
</dbReference>
<keyword evidence="3" id="KW-1185">Reference proteome</keyword>
<sequence>MRIIIGGAATPAFVGAHFSGESRWRMMQVNNEDYVIEDRTISPKKVNKYTFLWGVGCYFFFFVLFSLIWGVEGFGFEILFPLGVAFIVLIVVHEFLHAAGYVYIGKASWRDVKFGIIWKQFMPYAHCRGPLRINHYRMAVFLPVILGVIPLTYAFFTGSPFLFLIGVFMTLASPGDKKPGIPLNVTPG</sequence>
<dbReference type="InterPro" id="IPR021683">
    <property type="entry name" value="DUF3267"/>
</dbReference>
<evidence type="ECO:0000256" key="1">
    <source>
        <dbReference type="SAM" id="Phobius"/>
    </source>
</evidence>
<keyword evidence="1" id="KW-1133">Transmembrane helix</keyword>
<organism evidence="2 3">
    <name type="scientific">Alteribacter keqinensis</name>
    <dbReference type="NCBI Taxonomy" id="2483800"/>
    <lineage>
        <taxon>Bacteria</taxon>
        <taxon>Bacillati</taxon>
        <taxon>Bacillota</taxon>
        <taxon>Bacilli</taxon>
        <taxon>Bacillales</taxon>
        <taxon>Bacillaceae</taxon>
        <taxon>Alteribacter</taxon>
    </lineage>
</organism>
<evidence type="ECO:0000313" key="3">
    <source>
        <dbReference type="Proteomes" id="UP000278746"/>
    </source>
</evidence>
<feature type="transmembrane region" description="Helical" evidence="1">
    <location>
        <begin position="83"/>
        <end position="104"/>
    </location>
</feature>
<reference evidence="2 3" key="1">
    <citation type="submission" date="2018-10" db="EMBL/GenBank/DDBJ databases">
        <title>Bacillus Keqinensis sp. nov., a moderately halophilic bacterium isolated from a saline-alkaline lake.</title>
        <authorList>
            <person name="Wang H."/>
        </authorList>
    </citation>
    <scope>NUCLEOTIDE SEQUENCE [LARGE SCALE GENOMIC DNA]</scope>
    <source>
        <strain evidence="2 3">KQ-3</strain>
    </source>
</reference>
<dbReference type="OrthoDB" id="9789112at2"/>
<name>A0A3M7TNC7_9BACI</name>
<dbReference type="RefSeq" id="WP_122901227.1">
    <property type="nucleotide sequence ID" value="NZ_RHIB01000003.1"/>
</dbReference>
<accession>A0A3M7TNC7</accession>
<proteinExistence type="predicted"/>
<keyword evidence="1" id="KW-0812">Transmembrane</keyword>
<dbReference type="AlphaFoldDB" id="A0A3M7TNC7"/>
<protein>
    <submittedName>
        <fullName evidence="2">DUF3267 domain-containing protein</fullName>
    </submittedName>
</protein>
<feature type="transmembrane region" description="Helical" evidence="1">
    <location>
        <begin position="140"/>
        <end position="169"/>
    </location>
</feature>
<evidence type="ECO:0000313" key="2">
    <source>
        <dbReference type="EMBL" id="RNA67111.1"/>
    </source>
</evidence>
<feature type="transmembrane region" description="Helical" evidence="1">
    <location>
        <begin position="49"/>
        <end position="71"/>
    </location>
</feature>
<dbReference type="Proteomes" id="UP000278746">
    <property type="component" value="Unassembled WGS sequence"/>
</dbReference>
<gene>
    <name evidence="2" type="ORF">EBO34_18150</name>
</gene>
<comment type="caution">
    <text evidence="2">The sequence shown here is derived from an EMBL/GenBank/DDBJ whole genome shotgun (WGS) entry which is preliminary data.</text>
</comment>
<keyword evidence="1" id="KW-0472">Membrane</keyword>
<dbReference type="Pfam" id="PF11667">
    <property type="entry name" value="DUF3267"/>
    <property type="match status" value="1"/>
</dbReference>